<comment type="similarity">
    <text evidence="1">Belongs to the SNAP-25 family.</text>
</comment>
<accession>A0ABN7WFL3</accession>
<dbReference type="Proteomes" id="UP000789901">
    <property type="component" value="Unassembled WGS sequence"/>
</dbReference>
<dbReference type="EMBL" id="CAJVQB010042213">
    <property type="protein sequence ID" value="CAG8830200.1"/>
    <property type="molecule type" value="Genomic_DNA"/>
</dbReference>
<dbReference type="CDD" id="cd15886">
    <property type="entry name" value="SNARE_SEC9N"/>
    <property type="match status" value="1"/>
</dbReference>
<evidence type="ECO:0000256" key="1">
    <source>
        <dbReference type="ARBA" id="ARBA00009480"/>
    </source>
</evidence>
<feature type="domain" description="T-SNARE coiled-coil homology" evidence="3">
    <location>
        <begin position="227"/>
        <end position="301"/>
    </location>
</feature>
<comment type="caution">
    <text evidence="4">The sequence shown here is derived from an EMBL/GenBank/DDBJ whole genome shotgun (WGS) entry which is preliminary data.</text>
</comment>
<dbReference type="SMART" id="SM00397">
    <property type="entry name" value="t_SNARE"/>
    <property type="match status" value="2"/>
</dbReference>
<evidence type="ECO:0000313" key="4">
    <source>
        <dbReference type="EMBL" id="CAG8830200.1"/>
    </source>
</evidence>
<dbReference type="PANTHER" id="PTHR19305:SF9">
    <property type="entry name" value="SYNAPTOSOMAL-ASSOCIATED PROTEIN 29"/>
    <property type="match status" value="1"/>
</dbReference>
<evidence type="ECO:0000256" key="2">
    <source>
        <dbReference type="SAM" id="MobiDB-lite"/>
    </source>
</evidence>
<feature type="region of interest" description="Disordered" evidence="2">
    <location>
        <begin position="172"/>
        <end position="230"/>
    </location>
</feature>
<evidence type="ECO:0000313" key="5">
    <source>
        <dbReference type="Proteomes" id="UP000789901"/>
    </source>
</evidence>
<evidence type="ECO:0000259" key="3">
    <source>
        <dbReference type="SMART" id="SM00397"/>
    </source>
</evidence>
<feature type="domain" description="T-SNARE coiled-coil homology" evidence="3">
    <location>
        <begin position="75"/>
        <end position="142"/>
    </location>
</feature>
<dbReference type="Gene3D" id="1.20.5.110">
    <property type="match status" value="2"/>
</dbReference>
<dbReference type="InterPro" id="IPR000727">
    <property type="entry name" value="T_SNARE_dom"/>
</dbReference>
<gene>
    <name evidence="4" type="ORF">GMARGA_LOCUS30236</name>
</gene>
<organism evidence="4 5">
    <name type="scientific">Gigaspora margarita</name>
    <dbReference type="NCBI Taxonomy" id="4874"/>
    <lineage>
        <taxon>Eukaryota</taxon>
        <taxon>Fungi</taxon>
        <taxon>Fungi incertae sedis</taxon>
        <taxon>Mucoromycota</taxon>
        <taxon>Glomeromycotina</taxon>
        <taxon>Glomeromycetes</taxon>
        <taxon>Diversisporales</taxon>
        <taxon>Gigasporaceae</taxon>
        <taxon>Gigaspora</taxon>
    </lineage>
</organism>
<feature type="compositionally biased region" description="Basic and acidic residues" evidence="2">
    <location>
        <begin position="179"/>
        <end position="207"/>
    </location>
</feature>
<keyword evidence="5" id="KW-1185">Reference proteome</keyword>
<reference evidence="4 5" key="1">
    <citation type="submission" date="2021-06" db="EMBL/GenBank/DDBJ databases">
        <authorList>
            <person name="Kallberg Y."/>
            <person name="Tangrot J."/>
            <person name="Rosling A."/>
        </authorList>
    </citation>
    <scope>NUCLEOTIDE SEQUENCE [LARGE SCALE GENOMIC DNA]</scope>
    <source>
        <strain evidence="4 5">120-4 pot B 10/14</strain>
    </source>
</reference>
<feature type="compositionally biased region" description="Pro residues" evidence="2">
    <location>
        <begin position="41"/>
        <end position="54"/>
    </location>
</feature>
<feature type="compositionally biased region" description="Low complexity" evidence="2">
    <location>
        <begin position="208"/>
        <end position="222"/>
    </location>
</feature>
<feature type="compositionally biased region" description="Basic and acidic residues" evidence="2">
    <location>
        <begin position="1"/>
        <end position="21"/>
    </location>
</feature>
<sequence length="301" mass="33691">MDDYRRFRQRQDNNSAAKEDLFAGATNQYGGGYGQQGGYQYPPPGGQYPPPGGQYPPTYGGYGQQQETEEDVEEIKTQIRATKLDSLASTQRSLQMINDAEVSAQSTLNKLGEQTQRINYTERQMDLAEAHADRAAEQAAKLKKVNGSMFGFDISNPFTKKKREAAELARVQAMQEQQRASREHMRSGNYESQKRINEAIKQSEKHSYGSSKPSSGSSGRSKFQFEADEEDNQIEGQLDNNLDMLSHGLNRLNHMVSSSKRFINAAGDEVRRQNDALDRINDKTVGLDNRIAGTTHALKKI</sequence>
<feature type="region of interest" description="Disordered" evidence="2">
    <location>
        <begin position="1"/>
        <end position="68"/>
    </location>
</feature>
<name>A0ABN7WFL3_GIGMA</name>
<dbReference type="SUPFAM" id="SSF58038">
    <property type="entry name" value="SNARE fusion complex"/>
    <property type="match status" value="2"/>
</dbReference>
<protein>
    <submittedName>
        <fullName evidence="4">40552_t:CDS:1</fullName>
    </submittedName>
</protein>
<proteinExistence type="inferred from homology"/>
<dbReference type="PANTHER" id="PTHR19305">
    <property type="entry name" value="SYNAPTOSOMAL ASSOCIATED PROTEIN"/>
    <property type="match status" value="1"/>
</dbReference>